<proteinExistence type="predicted"/>
<dbReference type="RefSeq" id="WP_190959151.1">
    <property type="nucleotide sequence ID" value="NZ_JACJTU010000054.1"/>
</dbReference>
<organism evidence="2 3">
    <name type="scientific">Nostoc paludosum FACHB-159</name>
    <dbReference type="NCBI Taxonomy" id="2692908"/>
    <lineage>
        <taxon>Bacteria</taxon>
        <taxon>Bacillati</taxon>
        <taxon>Cyanobacteriota</taxon>
        <taxon>Cyanophyceae</taxon>
        <taxon>Nostocales</taxon>
        <taxon>Nostocaceae</taxon>
        <taxon>Nostoc</taxon>
    </lineage>
</organism>
<feature type="transmembrane region" description="Helical" evidence="1">
    <location>
        <begin position="36"/>
        <end position="55"/>
    </location>
</feature>
<dbReference type="EMBL" id="JACJTU010000054">
    <property type="protein sequence ID" value="MBD2738627.1"/>
    <property type="molecule type" value="Genomic_DNA"/>
</dbReference>
<reference evidence="2 3" key="1">
    <citation type="journal article" date="2020" name="ISME J.">
        <title>Comparative genomics reveals insights into cyanobacterial evolution and habitat adaptation.</title>
        <authorList>
            <person name="Chen M.Y."/>
            <person name="Teng W.K."/>
            <person name="Zhao L."/>
            <person name="Hu C.X."/>
            <person name="Zhou Y.K."/>
            <person name="Han B.P."/>
            <person name="Song L.R."/>
            <person name="Shu W.S."/>
        </authorList>
    </citation>
    <scope>NUCLEOTIDE SEQUENCE [LARGE SCALE GENOMIC DNA]</scope>
    <source>
        <strain evidence="2 3">FACHB-159</strain>
    </source>
</reference>
<evidence type="ECO:0000313" key="2">
    <source>
        <dbReference type="EMBL" id="MBD2738627.1"/>
    </source>
</evidence>
<accession>A0ABR8KKR3</accession>
<dbReference type="Proteomes" id="UP000637383">
    <property type="component" value="Unassembled WGS sequence"/>
</dbReference>
<keyword evidence="1" id="KW-0472">Membrane</keyword>
<comment type="caution">
    <text evidence="2">The sequence shown here is derived from an EMBL/GenBank/DDBJ whole genome shotgun (WGS) entry which is preliminary data.</text>
</comment>
<gene>
    <name evidence="2" type="ORF">H6H03_32925</name>
</gene>
<sequence>MDAGADCFCDSEVLLRSPLALPLAKRGEAQASADRIFSTIVALLIMSTTQVTLLIQT</sequence>
<evidence type="ECO:0000313" key="3">
    <source>
        <dbReference type="Proteomes" id="UP000637383"/>
    </source>
</evidence>
<keyword evidence="3" id="KW-1185">Reference proteome</keyword>
<keyword evidence="1" id="KW-0812">Transmembrane</keyword>
<name>A0ABR8KKR3_9NOSO</name>
<keyword evidence="1" id="KW-1133">Transmembrane helix</keyword>
<protein>
    <submittedName>
        <fullName evidence="2">Uncharacterized protein</fullName>
    </submittedName>
</protein>
<evidence type="ECO:0000256" key="1">
    <source>
        <dbReference type="SAM" id="Phobius"/>
    </source>
</evidence>